<keyword evidence="1" id="KW-0812">Transmembrane</keyword>
<dbReference type="EMBL" id="JAOQJU010000017">
    <property type="protein sequence ID" value="MCU6687319.1"/>
    <property type="molecule type" value="Genomic_DNA"/>
</dbReference>
<dbReference type="Pfam" id="PF06196">
    <property type="entry name" value="DUF997"/>
    <property type="match status" value="1"/>
</dbReference>
<dbReference type="Proteomes" id="UP001652431">
    <property type="component" value="Unassembled WGS sequence"/>
</dbReference>
<feature type="transmembrane region" description="Helical" evidence="1">
    <location>
        <begin position="35"/>
        <end position="56"/>
    </location>
</feature>
<keyword evidence="1" id="KW-0472">Membrane</keyword>
<evidence type="ECO:0000313" key="3">
    <source>
        <dbReference type="Proteomes" id="UP001652431"/>
    </source>
</evidence>
<reference evidence="2 3" key="1">
    <citation type="journal article" date="2021" name="ISME Commun">
        <title>Automated analysis of genomic sequences facilitates high-throughput and comprehensive description of bacteria.</title>
        <authorList>
            <person name="Hitch T.C.A."/>
        </authorList>
    </citation>
    <scope>NUCLEOTIDE SEQUENCE [LARGE SCALE GENOMIC DNA]</scope>
    <source>
        <strain evidence="2 3">Sanger_03</strain>
    </source>
</reference>
<sequence>MGKTEEIHIIDDKSRDYNIKDIETDPRFTQTTKEFWITLGVYVAFAALMIANLLILNGNKSLVLGFPLWIFMEILIIIGFVAAVIILSTYVYKDMDITPSGEIYKKPKKKKSGGK</sequence>
<organism evidence="2 3">
    <name type="scientific">Dorea acetigenes</name>
    <dbReference type="NCBI Taxonomy" id="2981787"/>
    <lineage>
        <taxon>Bacteria</taxon>
        <taxon>Bacillati</taxon>
        <taxon>Bacillota</taxon>
        <taxon>Clostridia</taxon>
        <taxon>Lachnospirales</taxon>
        <taxon>Lachnospiraceae</taxon>
        <taxon>Dorea</taxon>
    </lineage>
</organism>
<gene>
    <name evidence="2" type="ORF">OCV99_12355</name>
</gene>
<name>A0ABT2RQA9_9FIRM</name>
<keyword evidence="3" id="KW-1185">Reference proteome</keyword>
<feature type="transmembrane region" description="Helical" evidence="1">
    <location>
        <begin position="68"/>
        <end position="92"/>
    </location>
</feature>
<dbReference type="RefSeq" id="WP_227193076.1">
    <property type="nucleotide sequence ID" value="NZ_JAOQJU010000017.1"/>
</dbReference>
<proteinExistence type="predicted"/>
<accession>A0ABT2RQA9</accession>
<evidence type="ECO:0000313" key="2">
    <source>
        <dbReference type="EMBL" id="MCU6687319.1"/>
    </source>
</evidence>
<comment type="caution">
    <text evidence="2">The sequence shown here is derived from an EMBL/GenBank/DDBJ whole genome shotgun (WGS) entry which is preliminary data.</text>
</comment>
<protein>
    <submittedName>
        <fullName evidence="2">YhdT family protein</fullName>
    </submittedName>
</protein>
<dbReference type="InterPro" id="IPR010398">
    <property type="entry name" value="DUF997"/>
</dbReference>
<evidence type="ECO:0000256" key="1">
    <source>
        <dbReference type="SAM" id="Phobius"/>
    </source>
</evidence>
<keyword evidence="1" id="KW-1133">Transmembrane helix</keyword>